<dbReference type="Proteomes" id="UP000729402">
    <property type="component" value="Unassembled WGS sequence"/>
</dbReference>
<keyword evidence="3 5" id="KW-1133">Transmembrane helix</keyword>
<name>A0A8J5VCF3_ZIZPA</name>
<dbReference type="OrthoDB" id="1889094at2759"/>
<sequence>MAAYGKQQPQPPLNNAYYGPAIPPPPAAAYFGSGGSSAPRRSTPFRLFCCLFKIIAVIVIALGTASLVLWLVFRPSAVKAYADTATLSRFDLGAGGRGGNSLQYNLTVGMRVRNPNRFGINYGKPDAQAFYDGTLIAYDAVQPFYLYRKSEARFTLSFNGTATISDGDVEEFRKETRQGFYEIKVRVYADLDFKIRGIKVNDRNSKITCKLMLPVPTGNGTATTTPTVVVFNRKVLGMRCDMDF</sequence>
<comment type="subcellular location">
    <subcellularLocation>
        <location evidence="1">Membrane</location>
        <topology evidence="1">Single-pass membrane protein</topology>
    </subcellularLocation>
</comment>
<proteinExistence type="predicted"/>
<dbReference type="GO" id="GO:0005886">
    <property type="term" value="C:plasma membrane"/>
    <property type="evidence" value="ECO:0007669"/>
    <property type="project" value="TreeGrafter"/>
</dbReference>
<keyword evidence="2 5" id="KW-0812">Transmembrane</keyword>
<keyword evidence="8" id="KW-1185">Reference proteome</keyword>
<feature type="domain" description="Late embryogenesis abundant protein LEA-2 subgroup" evidence="6">
    <location>
        <begin position="111"/>
        <end position="196"/>
    </location>
</feature>
<accession>A0A8J5VCF3</accession>
<dbReference type="InterPro" id="IPR044839">
    <property type="entry name" value="NDR1-like"/>
</dbReference>
<dbReference type="AlphaFoldDB" id="A0A8J5VCF3"/>
<dbReference type="PANTHER" id="PTHR31234">
    <property type="entry name" value="LATE EMBRYOGENESIS ABUNDANT (LEA) HYDROXYPROLINE-RICH GLYCOPROTEIN FAMILY"/>
    <property type="match status" value="1"/>
</dbReference>
<reference evidence="7" key="2">
    <citation type="submission" date="2021-02" db="EMBL/GenBank/DDBJ databases">
        <authorList>
            <person name="Kimball J.A."/>
            <person name="Haas M.W."/>
            <person name="Macchietto M."/>
            <person name="Kono T."/>
            <person name="Duquette J."/>
            <person name="Shao M."/>
        </authorList>
    </citation>
    <scope>NUCLEOTIDE SEQUENCE</scope>
    <source>
        <tissue evidence="7">Fresh leaf tissue</tissue>
    </source>
</reference>
<comment type="caution">
    <text evidence="7">The sequence shown here is derived from an EMBL/GenBank/DDBJ whole genome shotgun (WGS) entry which is preliminary data.</text>
</comment>
<evidence type="ECO:0000256" key="5">
    <source>
        <dbReference type="SAM" id="Phobius"/>
    </source>
</evidence>
<organism evidence="7 8">
    <name type="scientific">Zizania palustris</name>
    <name type="common">Northern wild rice</name>
    <dbReference type="NCBI Taxonomy" id="103762"/>
    <lineage>
        <taxon>Eukaryota</taxon>
        <taxon>Viridiplantae</taxon>
        <taxon>Streptophyta</taxon>
        <taxon>Embryophyta</taxon>
        <taxon>Tracheophyta</taxon>
        <taxon>Spermatophyta</taxon>
        <taxon>Magnoliopsida</taxon>
        <taxon>Liliopsida</taxon>
        <taxon>Poales</taxon>
        <taxon>Poaceae</taxon>
        <taxon>BOP clade</taxon>
        <taxon>Oryzoideae</taxon>
        <taxon>Oryzeae</taxon>
        <taxon>Zizaniinae</taxon>
        <taxon>Zizania</taxon>
    </lineage>
</organism>
<evidence type="ECO:0000313" key="8">
    <source>
        <dbReference type="Proteomes" id="UP000729402"/>
    </source>
</evidence>
<evidence type="ECO:0000256" key="3">
    <source>
        <dbReference type="ARBA" id="ARBA00022989"/>
    </source>
</evidence>
<dbReference type="EMBL" id="JAAALK010000288">
    <property type="protein sequence ID" value="KAG8054646.1"/>
    <property type="molecule type" value="Genomic_DNA"/>
</dbReference>
<protein>
    <recommendedName>
        <fullName evidence="6">Late embryogenesis abundant protein LEA-2 subgroup domain-containing protein</fullName>
    </recommendedName>
</protein>
<evidence type="ECO:0000256" key="2">
    <source>
        <dbReference type="ARBA" id="ARBA00022692"/>
    </source>
</evidence>
<evidence type="ECO:0000259" key="6">
    <source>
        <dbReference type="Pfam" id="PF03168"/>
    </source>
</evidence>
<dbReference type="PANTHER" id="PTHR31234:SF61">
    <property type="entry name" value="OS01G0574800 PROTEIN"/>
    <property type="match status" value="1"/>
</dbReference>
<gene>
    <name evidence="7" type="ORF">GUJ93_ZPchr0001g29376</name>
</gene>
<evidence type="ECO:0000256" key="1">
    <source>
        <dbReference type="ARBA" id="ARBA00004167"/>
    </source>
</evidence>
<dbReference type="GO" id="GO:0098542">
    <property type="term" value="P:defense response to other organism"/>
    <property type="evidence" value="ECO:0007669"/>
    <property type="project" value="InterPro"/>
</dbReference>
<reference evidence="7" key="1">
    <citation type="journal article" date="2021" name="bioRxiv">
        <title>Whole Genome Assembly and Annotation of Northern Wild Rice, Zizania palustris L., Supports a Whole Genome Duplication in the Zizania Genus.</title>
        <authorList>
            <person name="Haas M."/>
            <person name="Kono T."/>
            <person name="Macchietto M."/>
            <person name="Millas R."/>
            <person name="McGilp L."/>
            <person name="Shao M."/>
            <person name="Duquette J."/>
            <person name="Hirsch C.N."/>
            <person name="Kimball J."/>
        </authorList>
    </citation>
    <scope>NUCLEOTIDE SEQUENCE</scope>
    <source>
        <tissue evidence="7">Fresh leaf tissue</tissue>
    </source>
</reference>
<dbReference type="Pfam" id="PF03168">
    <property type="entry name" value="LEA_2"/>
    <property type="match status" value="1"/>
</dbReference>
<feature type="transmembrane region" description="Helical" evidence="5">
    <location>
        <begin position="50"/>
        <end position="73"/>
    </location>
</feature>
<dbReference type="InterPro" id="IPR004864">
    <property type="entry name" value="LEA_2"/>
</dbReference>
<keyword evidence="4 5" id="KW-0472">Membrane</keyword>
<evidence type="ECO:0000256" key="4">
    <source>
        <dbReference type="ARBA" id="ARBA00023136"/>
    </source>
</evidence>
<evidence type="ECO:0000313" key="7">
    <source>
        <dbReference type="EMBL" id="KAG8054646.1"/>
    </source>
</evidence>